<evidence type="ECO:0000256" key="10">
    <source>
        <dbReference type="RuleBase" id="RU004181"/>
    </source>
</evidence>
<keyword evidence="12" id="KW-1185">Reference proteome</keyword>
<evidence type="ECO:0000256" key="4">
    <source>
        <dbReference type="ARBA" id="ARBA00022692"/>
    </source>
</evidence>
<accession>A0A0F7KW80</accession>
<feature type="transmembrane region" description="Helical" evidence="9">
    <location>
        <begin position="69"/>
        <end position="87"/>
    </location>
</feature>
<evidence type="ECO:0000313" key="11">
    <source>
        <dbReference type="EMBL" id="AKH43406.1"/>
    </source>
</evidence>
<keyword evidence="4 9" id="KW-0812">Transmembrane</keyword>
<evidence type="ECO:0000256" key="6">
    <source>
        <dbReference type="ARBA" id="ARBA00022801"/>
    </source>
</evidence>
<dbReference type="AlphaFoldDB" id="A0A0F7KW80"/>
<keyword evidence="6 9" id="KW-0378">Hydrolase</keyword>
<feature type="active site" evidence="9">
    <location>
        <position position="122"/>
    </location>
</feature>
<comment type="caution">
    <text evidence="9">Lacks conserved residue(s) required for the propagation of feature annotation.</text>
</comment>
<dbReference type="PATRIC" id="fig|1267766.3.peg.2402"/>
<keyword evidence="7 9" id="KW-1133">Transmembrane helix</keyword>
<gene>
    <name evidence="9 11" type="primary">lspA</name>
    <name evidence="11" type="ORF">WYH_02374</name>
</gene>
<evidence type="ECO:0000256" key="2">
    <source>
        <dbReference type="ARBA" id="ARBA00022475"/>
    </source>
</evidence>
<evidence type="ECO:0000313" key="12">
    <source>
        <dbReference type="Proteomes" id="UP000034392"/>
    </source>
</evidence>
<dbReference type="EC" id="3.4.23.36" evidence="9"/>
<evidence type="ECO:0000256" key="7">
    <source>
        <dbReference type="ARBA" id="ARBA00022989"/>
    </source>
</evidence>
<dbReference type="OrthoDB" id="9810259at2"/>
<sequence>MNGAWRNRIVGLVLAATIFLLDQWVKMLVLGPWQLMEKGQIYLLPFFNLTFTRNYGVSLGMFEANSVEMRWMLVGITATIALVVFVWMLRERKLWDVSALALVLGGALGNILDRYNYGYVVDYADFHIGGFRPFLVFNIADAAITIGVVIILARALFIREKR</sequence>
<keyword evidence="8 9" id="KW-0472">Membrane</keyword>
<dbReference type="KEGG" id="aay:WYH_02374"/>
<dbReference type="GO" id="GO:0006508">
    <property type="term" value="P:proteolysis"/>
    <property type="evidence" value="ECO:0007669"/>
    <property type="project" value="UniProtKB-KW"/>
</dbReference>
<organism evidence="11 12">
    <name type="scientific">Croceibacterium atlanticum</name>
    <dbReference type="NCBI Taxonomy" id="1267766"/>
    <lineage>
        <taxon>Bacteria</taxon>
        <taxon>Pseudomonadati</taxon>
        <taxon>Pseudomonadota</taxon>
        <taxon>Alphaproteobacteria</taxon>
        <taxon>Sphingomonadales</taxon>
        <taxon>Erythrobacteraceae</taxon>
        <taxon>Croceibacterium</taxon>
    </lineage>
</organism>
<keyword evidence="2 9" id="KW-1003">Cell membrane</keyword>
<dbReference type="EMBL" id="CP011452">
    <property type="protein sequence ID" value="AKH43406.1"/>
    <property type="molecule type" value="Genomic_DNA"/>
</dbReference>
<keyword evidence="3 9" id="KW-0645">Protease</keyword>
<protein>
    <recommendedName>
        <fullName evidence="9">Lipoprotein signal peptidase</fullName>
        <ecNumber evidence="9">3.4.23.36</ecNumber>
    </recommendedName>
    <alternativeName>
        <fullName evidence="9">Prolipoprotein signal peptidase</fullName>
    </alternativeName>
    <alternativeName>
        <fullName evidence="9">Signal peptidase II</fullName>
        <shortName evidence="9">SPase II</shortName>
    </alternativeName>
</protein>
<comment type="catalytic activity">
    <reaction evidence="9">
        <text>Release of signal peptides from bacterial membrane prolipoproteins. Hydrolyzes -Xaa-Yaa-Zaa-|-(S,diacylglyceryl)Cys-, in which Xaa is hydrophobic (preferably Leu), and Yaa (Ala or Ser) and Zaa (Gly or Ala) have small, neutral side chains.</text>
        <dbReference type="EC" id="3.4.23.36"/>
    </reaction>
</comment>
<dbReference type="HAMAP" id="MF_00161">
    <property type="entry name" value="LspA"/>
    <property type="match status" value="1"/>
</dbReference>
<keyword evidence="5 9" id="KW-0064">Aspartyl protease</keyword>
<dbReference type="PANTHER" id="PTHR33695">
    <property type="entry name" value="LIPOPROTEIN SIGNAL PEPTIDASE"/>
    <property type="match status" value="1"/>
</dbReference>
<dbReference type="Proteomes" id="UP000034392">
    <property type="component" value="Chromosome"/>
</dbReference>
<proteinExistence type="inferred from homology"/>
<dbReference type="GO" id="GO:0004190">
    <property type="term" value="F:aspartic-type endopeptidase activity"/>
    <property type="evidence" value="ECO:0007669"/>
    <property type="project" value="UniProtKB-UniRule"/>
</dbReference>
<comment type="function">
    <text evidence="9">This protein specifically catalyzes the removal of signal peptides from prolipoproteins.</text>
</comment>
<dbReference type="PRINTS" id="PR00781">
    <property type="entry name" value="LIPOSIGPTASE"/>
</dbReference>
<evidence type="ECO:0000256" key="5">
    <source>
        <dbReference type="ARBA" id="ARBA00022750"/>
    </source>
</evidence>
<feature type="transmembrane region" description="Helical" evidence="9">
    <location>
        <begin position="94"/>
        <end position="112"/>
    </location>
</feature>
<dbReference type="NCBIfam" id="TIGR00077">
    <property type="entry name" value="lspA"/>
    <property type="match status" value="1"/>
</dbReference>
<name>A0A0F7KW80_9SPHN</name>
<feature type="active site" evidence="9">
    <location>
        <position position="141"/>
    </location>
</feature>
<reference evidence="11" key="1">
    <citation type="submission" date="2015-05" db="EMBL/GenBank/DDBJ databases">
        <title>The complete genome of Altererythrobacter atlanticus strain 26DY36.</title>
        <authorList>
            <person name="Wu Y.-H."/>
            <person name="Cheng H."/>
            <person name="Wu X.-W."/>
        </authorList>
    </citation>
    <scope>NUCLEOTIDE SEQUENCE [LARGE SCALE GENOMIC DNA]</scope>
    <source>
        <strain evidence="11">26DY36</strain>
    </source>
</reference>
<dbReference type="PANTHER" id="PTHR33695:SF1">
    <property type="entry name" value="LIPOPROTEIN SIGNAL PEPTIDASE"/>
    <property type="match status" value="1"/>
</dbReference>
<evidence type="ECO:0000256" key="8">
    <source>
        <dbReference type="ARBA" id="ARBA00023136"/>
    </source>
</evidence>
<comment type="pathway">
    <text evidence="9">Protein modification; lipoprotein biosynthesis (signal peptide cleavage).</text>
</comment>
<comment type="subcellular location">
    <subcellularLocation>
        <location evidence="9">Cell membrane</location>
        <topology evidence="9">Multi-pass membrane protein</topology>
    </subcellularLocation>
</comment>
<dbReference type="InterPro" id="IPR001872">
    <property type="entry name" value="Peptidase_A8"/>
</dbReference>
<evidence type="ECO:0000256" key="1">
    <source>
        <dbReference type="ARBA" id="ARBA00006139"/>
    </source>
</evidence>
<evidence type="ECO:0000256" key="3">
    <source>
        <dbReference type="ARBA" id="ARBA00022670"/>
    </source>
</evidence>
<dbReference type="GO" id="GO:0005886">
    <property type="term" value="C:plasma membrane"/>
    <property type="evidence" value="ECO:0007669"/>
    <property type="project" value="UniProtKB-SubCell"/>
</dbReference>
<feature type="transmembrane region" description="Helical" evidence="9">
    <location>
        <begin position="132"/>
        <end position="157"/>
    </location>
</feature>
<evidence type="ECO:0000256" key="9">
    <source>
        <dbReference type="HAMAP-Rule" id="MF_00161"/>
    </source>
</evidence>
<comment type="similarity">
    <text evidence="1 9 10">Belongs to the peptidase A8 family.</text>
</comment>
<dbReference type="Pfam" id="PF01252">
    <property type="entry name" value="Peptidase_A8"/>
    <property type="match status" value="1"/>
</dbReference>
<keyword evidence="11" id="KW-0449">Lipoprotein</keyword>
<dbReference type="STRING" id="1267766.WYH_02374"/>
<dbReference type="UniPathway" id="UPA00665"/>
<dbReference type="RefSeq" id="WP_046903973.1">
    <property type="nucleotide sequence ID" value="NZ_CP011452.2"/>
</dbReference>